<keyword evidence="2" id="KW-1185">Reference proteome</keyword>
<evidence type="ECO:0000313" key="1">
    <source>
        <dbReference type="EMBL" id="MTI24067.1"/>
    </source>
</evidence>
<comment type="caution">
    <text evidence="1">The sequence shown here is derived from an EMBL/GenBank/DDBJ whole genome shotgun (WGS) entry which is preliminary data.</text>
</comment>
<reference evidence="1 2" key="1">
    <citation type="submission" date="2019-02" db="EMBL/GenBank/DDBJ databases">
        <authorList>
            <person name="Goldberg S.R."/>
            <person name="Haltli B.A."/>
            <person name="Correa H."/>
            <person name="Russell K.G."/>
        </authorList>
    </citation>
    <scope>NUCLEOTIDE SEQUENCE [LARGE SCALE GENOMIC DNA]</scope>
    <source>
        <strain evidence="1 2">JCM 16186</strain>
    </source>
</reference>
<dbReference type="EMBL" id="SMLW01000359">
    <property type="protein sequence ID" value="MTI24067.1"/>
    <property type="molecule type" value="Genomic_DNA"/>
</dbReference>
<proteinExistence type="predicted"/>
<dbReference type="Pfam" id="PF13036">
    <property type="entry name" value="LpoB"/>
    <property type="match status" value="1"/>
</dbReference>
<accession>A0ABW9RJ16</accession>
<dbReference type="InterPro" id="IPR014094">
    <property type="entry name" value="LpoB"/>
</dbReference>
<sequence length="196" mass="22709">MKNSLKSISYLLMIGLVAFGCSQRSVTRVSPDQQIDLSGRWNDVDSKMVANKMVQQFLNSPRYQQYASDKGKTPAIIVGYIKNKTSEHIDSDNYIKKFEMEIFNSGLADLVESPEFREKLREERADQQEFASPETAARWGREYGADLMLFGTMTSETDTYNKKKVVNYITTLYLTDMETNKRVWYGQEEIKKYIEN</sequence>
<dbReference type="Gene3D" id="3.40.50.10610">
    <property type="entry name" value="ABC-type transport auxiliary lipoprotein component"/>
    <property type="match status" value="1"/>
</dbReference>
<evidence type="ECO:0000313" key="2">
    <source>
        <dbReference type="Proteomes" id="UP000798808"/>
    </source>
</evidence>
<name>A0ABW9RJ16_9BACT</name>
<organism evidence="1 2">
    <name type="scientific">Fulvivirga kasyanovii</name>
    <dbReference type="NCBI Taxonomy" id="396812"/>
    <lineage>
        <taxon>Bacteria</taxon>
        <taxon>Pseudomonadati</taxon>
        <taxon>Bacteroidota</taxon>
        <taxon>Cytophagia</taxon>
        <taxon>Cytophagales</taxon>
        <taxon>Fulvivirgaceae</taxon>
        <taxon>Fulvivirga</taxon>
    </lineage>
</organism>
<protein>
    <submittedName>
        <fullName evidence="1">Penicillin-binding protein activator LpoB</fullName>
    </submittedName>
</protein>
<dbReference type="Proteomes" id="UP000798808">
    <property type="component" value="Unassembled WGS sequence"/>
</dbReference>
<dbReference type="PROSITE" id="PS51257">
    <property type="entry name" value="PROKAR_LIPOPROTEIN"/>
    <property type="match status" value="1"/>
</dbReference>
<gene>
    <name evidence="1" type="ORF">E1163_03820</name>
</gene>
<dbReference type="RefSeq" id="WP_155169634.1">
    <property type="nucleotide sequence ID" value="NZ_BAAAFL010000049.1"/>
</dbReference>